<protein>
    <submittedName>
        <fullName evidence="3">Uncharacterized protein</fullName>
    </submittedName>
</protein>
<evidence type="ECO:0000256" key="2">
    <source>
        <dbReference type="SAM" id="Phobius"/>
    </source>
</evidence>
<accession>A0A3B1A2Q9</accession>
<dbReference type="EMBL" id="UOFS01000042">
    <property type="protein sequence ID" value="VAX00046.1"/>
    <property type="molecule type" value="Genomic_DNA"/>
</dbReference>
<reference evidence="3" key="1">
    <citation type="submission" date="2018-06" db="EMBL/GenBank/DDBJ databases">
        <authorList>
            <person name="Zhirakovskaya E."/>
        </authorList>
    </citation>
    <scope>NUCLEOTIDE SEQUENCE</scope>
</reference>
<keyword evidence="2" id="KW-0472">Membrane</keyword>
<keyword evidence="2" id="KW-0812">Transmembrane</keyword>
<keyword evidence="2" id="KW-1133">Transmembrane helix</keyword>
<dbReference type="AlphaFoldDB" id="A0A3B1A2Q9"/>
<feature type="transmembrane region" description="Helical" evidence="2">
    <location>
        <begin position="6"/>
        <end position="24"/>
    </location>
</feature>
<proteinExistence type="predicted"/>
<feature type="coiled-coil region" evidence="1">
    <location>
        <begin position="50"/>
        <end position="88"/>
    </location>
</feature>
<gene>
    <name evidence="3" type="ORF">MNBD_GAMMA22-1104</name>
</gene>
<name>A0A3B1A2Q9_9ZZZZ</name>
<organism evidence="3">
    <name type="scientific">hydrothermal vent metagenome</name>
    <dbReference type="NCBI Taxonomy" id="652676"/>
    <lineage>
        <taxon>unclassified sequences</taxon>
        <taxon>metagenomes</taxon>
        <taxon>ecological metagenomes</taxon>
    </lineage>
</organism>
<evidence type="ECO:0000313" key="3">
    <source>
        <dbReference type="EMBL" id="VAX00046.1"/>
    </source>
</evidence>
<evidence type="ECO:0000256" key="1">
    <source>
        <dbReference type="SAM" id="Coils"/>
    </source>
</evidence>
<keyword evidence="1" id="KW-0175">Coiled coil</keyword>
<sequence length="222" mass="24503">MDKSKLASISIISILGVVILVMSLNRQQPVTAGVESSAPVVSVAPRTNDISQDNDRLSQVENIIEKLAEQQETMLHSLQKLNSDIQQQAGNDKPVIAKDNTTIPSKPLSLAEKEQKVLDEEIKNNQIFADTENAFYSEPVDDGWRTNEESKLNTIFESNSMNVENLECRGGSCRVELAANTSKESIDGDVEKIIRALPNSRGKFKLEKQADGSTKTIMVFKP</sequence>